<dbReference type="EMBL" id="JACSPM010000002">
    <property type="protein sequence ID" value="MBD8023321.1"/>
    <property type="molecule type" value="Genomic_DNA"/>
</dbReference>
<feature type="compositionally biased region" description="Low complexity" evidence="1">
    <location>
        <begin position="77"/>
        <end position="87"/>
    </location>
</feature>
<comment type="caution">
    <text evidence="2">The sequence shown here is derived from an EMBL/GenBank/DDBJ whole genome shotgun (WGS) entry which is preliminary data.</text>
</comment>
<keyword evidence="3" id="KW-1185">Reference proteome</keyword>
<feature type="region of interest" description="Disordered" evidence="1">
    <location>
        <begin position="77"/>
        <end position="102"/>
    </location>
</feature>
<protein>
    <submittedName>
        <fullName evidence="2">Glucose-6-phosphate dehydrogenase</fullName>
    </submittedName>
</protein>
<name>A0ABR8X342_9MICO</name>
<dbReference type="Proteomes" id="UP000602532">
    <property type="component" value="Unassembled WGS sequence"/>
</dbReference>
<reference evidence="2 3" key="1">
    <citation type="submission" date="2020-08" db="EMBL/GenBank/DDBJ databases">
        <title>A Genomic Blueprint of the Chicken Gut Microbiome.</title>
        <authorList>
            <person name="Gilroy R."/>
            <person name="Ravi A."/>
            <person name="Getino M."/>
            <person name="Pursley I."/>
            <person name="Horton D.L."/>
            <person name="Alikhan N.-F."/>
            <person name="Baker D."/>
            <person name="Gharbi K."/>
            <person name="Hall N."/>
            <person name="Watson M."/>
            <person name="Adriaenssens E.M."/>
            <person name="Foster-Nyarko E."/>
            <person name="Jarju S."/>
            <person name="Secka A."/>
            <person name="Antonio M."/>
            <person name="Oren A."/>
            <person name="Chaudhuri R."/>
            <person name="La Ragione R.M."/>
            <person name="Hildebrand F."/>
            <person name="Pallen M.J."/>
        </authorList>
    </citation>
    <scope>NUCLEOTIDE SEQUENCE [LARGE SCALE GENOMIC DNA]</scope>
    <source>
        <strain evidence="2 3">Sa1CUA4</strain>
    </source>
</reference>
<evidence type="ECO:0000256" key="1">
    <source>
        <dbReference type="SAM" id="MobiDB-lite"/>
    </source>
</evidence>
<evidence type="ECO:0000313" key="3">
    <source>
        <dbReference type="Proteomes" id="UP000602532"/>
    </source>
</evidence>
<accession>A0ABR8X342</accession>
<sequence length="128" mass="13863">MKVVASSDWRDDLAFETPTLVAEVSPGEPTRCSVCGGSSEPLPRTELWAVKHRHPKQHGGFVRFYCQTHLPVIQRAPAAAARSTAAKPARRAAPRRSTPAEERPRALCPNCFVEVPPTGVCGMCGTEV</sequence>
<dbReference type="RefSeq" id="WP_191765677.1">
    <property type="nucleotide sequence ID" value="NZ_JACSPM010000002.1"/>
</dbReference>
<proteinExistence type="predicted"/>
<gene>
    <name evidence="2" type="ORF">H9622_06910</name>
</gene>
<organism evidence="2 3">
    <name type="scientific">Microbacterium gallinarum</name>
    <dbReference type="NCBI Taxonomy" id="2762209"/>
    <lineage>
        <taxon>Bacteria</taxon>
        <taxon>Bacillati</taxon>
        <taxon>Actinomycetota</taxon>
        <taxon>Actinomycetes</taxon>
        <taxon>Micrococcales</taxon>
        <taxon>Microbacteriaceae</taxon>
        <taxon>Microbacterium</taxon>
    </lineage>
</organism>
<evidence type="ECO:0000313" key="2">
    <source>
        <dbReference type="EMBL" id="MBD8023321.1"/>
    </source>
</evidence>